<feature type="transmembrane region" description="Helical" evidence="15">
    <location>
        <begin position="1378"/>
        <end position="1401"/>
    </location>
</feature>
<dbReference type="InterPro" id="IPR001734">
    <property type="entry name" value="Na/solute_symporter"/>
</dbReference>
<evidence type="ECO:0000256" key="5">
    <source>
        <dbReference type="ARBA" id="ARBA00022847"/>
    </source>
</evidence>
<dbReference type="GO" id="GO:0008292">
    <property type="term" value="P:acetylcholine biosynthetic process"/>
    <property type="evidence" value="ECO:0000318"/>
    <property type="project" value="GO_Central"/>
</dbReference>
<dbReference type="GO" id="GO:0015871">
    <property type="term" value="P:choline transport"/>
    <property type="evidence" value="ECO:0000318"/>
    <property type="project" value="GO_Central"/>
</dbReference>
<keyword evidence="11" id="KW-0325">Glycoprotein</keyword>
<protein>
    <submittedName>
        <fullName evidence="16">Cho-1</fullName>
    </submittedName>
</protein>
<keyword evidence="7 15" id="KW-1133">Transmembrane helix</keyword>
<feature type="compositionally biased region" description="Low complexity" evidence="14">
    <location>
        <begin position="1596"/>
        <end position="1620"/>
    </location>
</feature>
<evidence type="ECO:0000256" key="6">
    <source>
        <dbReference type="ARBA" id="ARBA00022979"/>
    </source>
</evidence>
<feature type="compositionally biased region" description="Low complexity" evidence="14">
    <location>
        <begin position="585"/>
        <end position="600"/>
    </location>
</feature>
<sequence>MAVDVLGVAAIIFFYILILIVGDLAEGEHTEEVMLAGRNIGTIVGIFTMTATWVGGAYINGTAEALYNGGLLSCQAPFGYAISLVVGGVLFAKRMREEGYITMLDPFQIKYGQRVGGLMFIPALLGETFWSAAILSALGATLSVILEIDMNASVIISACIAVFYTFTGGLYAVAYTDVVQLFCIFVGLWVCVPAALFENKTEDISRDPEGWIGSIGGFRENTLWWDNMLLLVFGGIPWQVYFQRVLSSKTSSGAQKLSFVAGVGCIVMAIPPALIGAIAKNTDWTLTDYIPYGNGTKYKDIPHGKTNMVVPLVFQYLTPRWVSFIGLGAVSAAVMSSADSSVLSAASMFAHNIWKLTIRPNASDREVIIIMRVGIVAVGVMATLLALTIQSIYGLWYLCADLVYVILFPQLVCVVYFKGSNTYGCLAGYAVGLLLRLSGGEPMLGLPATFHYPMFDYVDGVPQQFFPFKSMAMAACFATIIGVSKLSVHLFATGRLSPSFDLLKCVTNVPLDHIPLPNDVSFNVSTEALNIPKEPPPYCGSDIIIVTQSVETGETINLKMAAPFNSDDMMKRSLFGAIFGFKKNTNSSSSSTVSRSRASSIDQPDQPGPSWASTPVAHHIPANPATPAAVPVECAPASNPPSGPPPDAHYQFPAYHQPVFPGQHPPLPVLTSQCPYSRNVSYSSLAHQGHAPSAAPYPHPPHSGYAPPAPPPYSPYAPLPPPHASHADYYKTKADIYREIVNECEEFERSTTTTPLVESSPATPTVHSPPTSQWQQQQPIHEITANFSMMDLPPGNVSYHPFDEQRVANLVQQQIDVKPILDDKNAMEALVRMVVQAVKENGAAANGNTNSPEEILKRKRQMNNEAAARYRKRQREEKEKQHTELDTLEQRNLDLKRTVDDMEREIAVLKKYVLEQSRQTTVAKVEEEQMPSYRQLVAFLFLLLPFASPQSTPPPSIDRHKINGDAYFVRKSCDSNNINSKELINEHKFMASEKCDVVIHTRKRGLQKFMVEIDIQYIPSISGSTKLDPTKSITIEQGKLNVECKSDGVKSINNQKFTIAPSPTVYFTNDRLFCSFIVKSDSFPTIPASATPDLLSLKFHSKSATEELTYSKLLWEAGELFCDSDSVDTFDREDSEFSLKKSEVEMEDGKRIRCPPRQFFFETDSSSLRLVDYISCTSGKWTWNLGMNNGEISKPFRVSCGIRVCSQCTEDILPEFECPSCSKAEFTKLFDECSQIKCLSNKWMFDGKWASKPTMKCVKNSGGSYEWTANGIEVKKGSCTSKFDCVTQKEKERIVTLSADRMTISCDEAKEFFLVYGNVSARRERILECDDNTGLFRDGLDDVPTRQTLGCYKVRGMTRRRKKSSTSSSITATGSIPLYSLLPIVIIALIILIGGAILFFFMKRREPMEETADGEEDQLSKDQSQSKTTETDGILVTNRAAVVRDSTRVKLTKADNEIVKEERIIKSESSQSDRDINIETIETEESTESSKSTKTTKSRTTGQVNIVPFYHFKRELNKNLVAPLIEPFIITKANMIPTPRNAKNCPDWYSTGMDVPNPRLRERARTVSTNMKQQSGVTTGDGTTTNQQSGTTADGTTTVNKQTGTTIDGTTTGNQQSGTTADGTTTNKQSGATQSGASGANSSSENKKSSYRERSLLGKEEGEGSIENSINYEH</sequence>
<keyword evidence="4 15" id="KW-0812">Transmembrane</keyword>
<feature type="compositionally biased region" description="Polar residues" evidence="14">
    <location>
        <begin position="751"/>
        <end position="772"/>
    </location>
</feature>
<feature type="transmembrane region" description="Helical" evidence="15">
    <location>
        <begin position="321"/>
        <end position="346"/>
    </location>
</feature>
<dbReference type="SMART" id="SM00338">
    <property type="entry name" value="BRLZ"/>
    <property type="match status" value="1"/>
</dbReference>
<feature type="compositionally biased region" description="Low complexity" evidence="14">
    <location>
        <begin position="621"/>
        <end position="637"/>
    </location>
</feature>
<feature type="transmembrane region" description="Helical" evidence="15">
    <location>
        <begin position="37"/>
        <end position="59"/>
    </location>
</feature>
<feature type="region of interest" description="Disordered" evidence="14">
    <location>
        <begin position="585"/>
        <end position="653"/>
    </location>
</feature>
<feature type="transmembrane region" description="Helical" evidence="15">
    <location>
        <begin position="65"/>
        <end position="92"/>
    </location>
</feature>
<feature type="transmembrane region" description="Helical" evidence="15">
    <location>
        <begin position="367"/>
        <end position="389"/>
    </location>
</feature>
<feature type="transmembrane region" description="Helical" evidence="15">
    <location>
        <begin position="395"/>
        <end position="417"/>
    </location>
</feature>
<evidence type="ECO:0000256" key="7">
    <source>
        <dbReference type="ARBA" id="ARBA00022989"/>
    </source>
</evidence>
<dbReference type="Pfam" id="PF07716">
    <property type="entry name" value="bZIP_2"/>
    <property type="match status" value="1"/>
</dbReference>
<dbReference type="InterPro" id="IPR038377">
    <property type="entry name" value="Na/Glc_symporter_sf"/>
</dbReference>
<keyword evidence="5" id="KW-0769">Symport</keyword>
<feature type="region of interest" description="Disordered" evidence="14">
    <location>
        <begin position="1566"/>
        <end position="1674"/>
    </location>
</feature>
<evidence type="ECO:0000256" key="8">
    <source>
        <dbReference type="ARBA" id="ARBA00023053"/>
    </source>
</evidence>
<name>A0A2A6CB71_PRIPA</name>
<feature type="region of interest" description="Disordered" evidence="14">
    <location>
        <begin position="1410"/>
        <end position="1431"/>
    </location>
</feature>
<evidence type="ECO:0000256" key="13">
    <source>
        <dbReference type="SAM" id="Coils"/>
    </source>
</evidence>
<dbReference type="PROSITE" id="PS50217">
    <property type="entry name" value="BZIP"/>
    <property type="match status" value="1"/>
</dbReference>
<evidence type="ECO:0000256" key="1">
    <source>
        <dbReference type="ARBA" id="ARBA00004141"/>
    </source>
</evidence>
<feature type="compositionally biased region" description="Polar residues" evidence="14">
    <location>
        <begin position="1621"/>
        <end position="1634"/>
    </location>
</feature>
<comment type="similarity">
    <text evidence="2">Belongs to the sodium:solute symporter (SSF) (TC 2.A.21) family.</text>
</comment>
<dbReference type="Gene3D" id="1.20.5.170">
    <property type="match status" value="1"/>
</dbReference>
<evidence type="ECO:0000256" key="3">
    <source>
        <dbReference type="ARBA" id="ARBA00022448"/>
    </source>
</evidence>
<dbReference type="InterPro" id="IPR052244">
    <property type="entry name" value="Choline_transporter"/>
</dbReference>
<dbReference type="Gene3D" id="1.20.1730.10">
    <property type="entry name" value="Sodium/glucose cotransporter"/>
    <property type="match status" value="1"/>
</dbReference>
<evidence type="ECO:0000313" key="17">
    <source>
        <dbReference type="Proteomes" id="UP000005239"/>
    </source>
</evidence>
<feature type="coiled-coil region" evidence="13">
    <location>
        <begin position="871"/>
        <end position="912"/>
    </location>
</feature>
<feature type="transmembrane region" description="Helical" evidence="15">
    <location>
        <begin position="6"/>
        <end position="25"/>
    </location>
</feature>
<dbReference type="SUPFAM" id="SSF57959">
    <property type="entry name" value="Leucine zipper domain"/>
    <property type="match status" value="1"/>
</dbReference>
<dbReference type="InterPro" id="IPR004827">
    <property type="entry name" value="bZIP"/>
</dbReference>
<keyword evidence="6" id="KW-0530">Neurotransmitter biosynthesis</keyword>
<dbReference type="Proteomes" id="UP000005239">
    <property type="component" value="Unassembled WGS sequence"/>
</dbReference>
<accession>A0A8R1UCL9</accession>
<comment type="subcellular location">
    <subcellularLocation>
        <location evidence="1">Membrane</location>
        <topology evidence="1">Multi-pass membrane protein</topology>
    </subcellularLocation>
</comment>
<dbReference type="GO" id="GO:0005886">
    <property type="term" value="C:plasma membrane"/>
    <property type="evidence" value="ECO:0000318"/>
    <property type="project" value="GO_Central"/>
</dbReference>
<feature type="transmembrane region" description="Helical" evidence="15">
    <location>
        <begin position="152"/>
        <end position="171"/>
    </location>
</feature>
<keyword evidence="13" id="KW-0175">Coiled coil</keyword>
<evidence type="ECO:0000256" key="12">
    <source>
        <dbReference type="ARBA" id="ARBA00023201"/>
    </source>
</evidence>
<evidence type="ECO:0000256" key="4">
    <source>
        <dbReference type="ARBA" id="ARBA00022692"/>
    </source>
</evidence>
<feature type="compositionally biased region" description="Low complexity" evidence="14">
    <location>
        <begin position="1635"/>
        <end position="1644"/>
    </location>
</feature>
<reference evidence="17" key="1">
    <citation type="journal article" date="2008" name="Nat. Genet.">
        <title>The Pristionchus pacificus genome provides a unique perspective on nematode lifestyle and parasitism.</title>
        <authorList>
            <person name="Dieterich C."/>
            <person name="Clifton S.W."/>
            <person name="Schuster L.N."/>
            <person name="Chinwalla A."/>
            <person name="Delehaunty K."/>
            <person name="Dinkelacker I."/>
            <person name="Fulton L."/>
            <person name="Fulton R."/>
            <person name="Godfrey J."/>
            <person name="Minx P."/>
            <person name="Mitreva M."/>
            <person name="Roeseler W."/>
            <person name="Tian H."/>
            <person name="Witte H."/>
            <person name="Yang S.P."/>
            <person name="Wilson R.K."/>
            <person name="Sommer R.J."/>
        </authorList>
    </citation>
    <scope>NUCLEOTIDE SEQUENCE [LARGE SCALE GENOMIC DNA]</scope>
    <source>
        <strain evidence="17">PS312</strain>
    </source>
</reference>
<keyword evidence="17" id="KW-1185">Reference proteome</keyword>
<feature type="compositionally biased region" description="Basic and acidic residues" evidence="14">
    <location>
        <begin position="1645"/>
        <end position="1662"/>
    </location>
</feature>
<evidence type="ECO:0000256" key="11">
    <source>
        <dbReference type="ARBA" id="ARBA00023180"/>
    </source>
</evidence>
<evidence type="ECO:0000256" key="15">
    <source>
        <dbReference type="SAM" id="Phobius"/>
    </source>
</evidence>
<feature type="transmembrane region" description="Helical" evidence="15">
    <location>
        <begin position="178"/>
        <end position="197"/>
    </location>
</feature>
<evidence type="ECO:0000256" key="10">
    <source>
        <dbReference type="ARBA" id="ARBA00023136"/>
    </source>
</evidence>
<evidence type="ECO:0000256" key="9">
    <source>
        <dbReference type="ARBA" id="ARBA00023065"/>
    </source>
</evidence>
<keyword evidence="8" id="KW-0915">Sodium</keyword>
<dbReference type="CDD" id="cd11474">
    <property type="entry name" value="SLC5sbd_CHT"/>
    <property type="match status" value="1"/>
</dbReference>
<dbReference type="PANTHER" id="PTHR45897:SF4">
    <property type="entry name" value="HIGH-AFFINITY CHOLINE TRANSPORTER 1"/>
    <property type="match status" value="1"/>
</dbReference>
<feature type="transmembrane region" description="Helical" evidence="15">
    <location>
        <begin position="258"/>
        <end position="279"/>
    </location>
</feature>
<keyword evidence="9" id="KW-0406">Ion transport</keyword>
<evidence type="ECO:0000313" key="16">
    <source>
        <dbReference type="EnsemblMetazoa" id="PPA17219.1"/>
    </source>
</evidence>
<proteinExistence type="inferred from homology"/>
<keyword evidence="10 15" id="KW-0472">Membrane</keyword>
<dbReference type="InterPro" id="IPR046347">
    <property type="entry name" value="bZIP_sf"/>
</dbReference>
<feature type="region of interest" description="Disordered" evidence="14">
    <location>
        <begin position="687"/>
        <end position="709"/>
    </location>
</feature>
<reference evidence="16" key="2">
    <citation type="submission" date="2022-06" db="UniProtKB">
        <authorList>
            <consortium name="EnsemblMetazoa"/>
        </authorList>
    </citation>
    <scope>IDENTIFICATION</scope>
    <source>
        <strain evidence="16">PS312</strain>
    </source>
</reference>
<dbReference type="FunFam" id="1.20.1730.10:FF:000025">
    <property type="entry name" value="High-affinity choline transporter 1"/>
    <property type="match status" value="1"/>
</dbReference>
<feature type="compositionally biased region" description="Pro residues" evidence="14">
    <location>
        <begin position="695"/>
        <end position="709"/>
    </location>
</feature>
<dbReference type="Pfam" id="PF00474">
    <property type="entry name" value="SSF"/>
    <property type="match status" value="1"/>
</dbReference>
<accession>A0A2A6CB71</accession>
<feature type="region of interest" description="Disordered" evidence="14">
    <location>
        <begin position="751"/>
        <end position="777"/>
    </location>
</feature>
<feature type="compositionally biased region" description="Pro residues" evidence="14">
    <location>
        <begin position="638"/>
        <end position="647"/>
    </location>
</feature>
<keyword evidence="12" id="KW-0739">Sodium transport</keyword>
<dbReference type="CDD" id="cd14692">
    <property type="entry name" value="bZIP_ATF4"/>
    <property type="match status" value="1"/>
</dbReference>
<dbReference type="GO" id="GO:0003700">
    <property type="term" value="F:DNA-binding transcription factor activity"/>
    <property type="evidence" value="ECO:0007669"/>
    <property type="project" value="InterPro"/>
</dbReference>
<evidence type="ECO:0000256" key="2">
    <source>
        <dbReference type="ARBA" id="ARBA00006434"/>
    </source>
</evidence>
<keyword evidence="3" id="KW-0813">Transport</keyword>
<evidence type="ECO:0000256" key="14">
    <source>
        <dbReference type="SAM" id="MobiDB-lite"/>
    </source>
</evidence>
<dbReference type="GO" id="GO:0005307">
    <property type="term" value="F:choline:sodium symporter activity"/>
    <property type="evidence" value="ECO:0000318"/>
    <property type="project" value="GO_Central"/>
</dbReference>
<feature type="compositionally biased region" description="Polar residues" evidence="14">
    <location>
        <begin position="1566"/>
        <end position="1595"/>
    </location>
</feature>
<dbReference type="PANTHER" id="PTHR45897">
    <property type="entry name" value="HIGH-AFFINITY CHOLINE TRANSPORTER 1"/>
    <property type="match status" value="1"/>
</dbReference>
<dbReference type="EnsemblMetazoa" id="PPA17219.1">
    <property type="protein sequence ID" value="PPA17219.1"/>
    <property type="gene ID" value="WBGene00106773"/>
</dbReference>
<organism evidence="16 17">
    <name type="scientific">Pristionchus pacificus</name>
    <name type="common">Parasitic nematode worm</name>
    <dbReference type="NCBI Taxonomy" id="54126"/>
    <lineage>
        <taxon>Eukaryota</taxon>
        <taxon>Metazoa</taxon>
        <taxon>Ecdysozoa</taxon>
        <taxon>Nematoda</taxon>
        <taxon>Chromadorea</taxon>
        <taxon>Rhabditida</taxon>
        <taxon>Rhabditina</taxon>
        <taxon>Diplogasteromorpha</taxon>
        <taxon>Diplogasteroidea</taxon>
        <taxon>Neodiplogasteridae</taxon>
        <taxon>Pristionchus</taxon>
    </lineage>
</organism>
<feature type="transmembrane region" description="Helical" evidence="15">
    <location>
        <begin position="118"/>
        <end position="146"/>
    </location>
</feature>
<dbReference type="PROSITE" id="PS50283">
    <property type="entry name" value="NA_SOLUT_SYMP_3"/>
    <property type="match status" value="1"/>
</dbReference>
<gene>
    <name evidence="16" type="primary">WBGene00106773</name>
</gene>